<dbReference type="Gene3D" id="3.40.50.150">
    <property type="entry name" value="Vaccinia Virus protein VP39"/>
    <property type="match status" value="1"/>
</dbReference>
<dbReference type="SUPFAM" id="SSF53335">
    <property type="entry name" value="S-adenosyl-L-methionine-dependent methyltransferases"/>
    <property type="match status" value="1"/>
</dbReference>
<reference evidence="4 5" key="1">
    <citation type="submission" date="2016-10" db="EMBL/GenBank/DDBJ databases">
        <authorList>
            <person name="de Groot N.N."/>
        </authorList>
    </citation>
    <scope>NUCLEOTIDE SEQUENCE [LARGE SCALE GENOMIC DNA]</scope>
    <source>
        <strain evidence="4 5">DSM 20117</strain>
    </source>
</reference>
<dbReference type="InterPro" id="IPR029063">
    <property type="entry name" value="SAM-dependent_MTases_sf"/>
</dbReference>
<dbReference type="STRING" id="37928.SAMN04489742_3990"/>
<dbReference type="InterPro" id="IPR041698">
    <property type="entry name" value="Methyltransf_25"/>
</dbReference>
<name>A0A1H1GCF6_9MICC</name>
<dbReference type="KEGG" id="acry:AC20117_19435"/>
<accession>A0A1H1GCF6</accession>
<evidence type="ECO:0000313" key="4">
    <source>
        <dbReference type="EMBL" id="SDR10769.1"/>
    </source>
</evidence>
<keyword evidence="1 4" id="KW-0489">Methyltransferase</keyword>
<dbReference type="AlphaFoldDB" id="A0A1H1GCF6"/>
<evidence type="ECO:0000256" key="1">
    <source>
        <dbReference type="ARBA" id="ARBA00022603"/>
    </source>
</evidence>
<dbReference type="Pfam" id="PF13649">
    <property type="entry name" value="Methyltransf_25"/>
    <property type="match status" value="1"/>
</dbReference>
<evidence type="ECO:0000313" key="5">
    <source>
        <dbReference type="Proteomes" id="UP000181917"/>
    </source>
</evidence>
<dbReference type="EMBL" id="FNKH01000002">
    <property type="protein sequence ID" value="SDR10769.1"/>
    <property type="molecule type" value="Genomic_DNA"/>
</dbReference>
<dbReference type="GO" id="GO:0032259">
    <property type="term" value="P:methylation"/>
    <property type="evidence" value="ECO:0007669"/>
    <property type="project" value="UniProtKB-KW"/>
</dbReference>
<evidence type="ECO:0000259" key="3">
    <source>
        <dbReference type="Pfam" id="PF13649"/>
    </source>
</evidence>
<dbReference type="RefSeq" id="WP_074702182.1">
    <property type="nucleotide sequence ID" value="NZ_CP018863.1"/>
</dbReference>
<keyword evidence="2 4" id="KW-0808">Transferase</keyword>
<evidence type="ECO:0000256" key="2">
    <source>
        <dbReference type="ARBA" id="ARBA00022679"/>
    </source>
</evidence>
<gene>
    <name evidence="4" type="ORF">SAMN04489742_3990</name>
</gene>
<sequence length="199" mass="21956">MADELVRAAYSTRAAEYTSLLGSVEDMHELDRERIERWAQGIDGQVIDIGCGPGHWTNFLHQRGVKVHGIDLVPEFIDSARERFPGVPFQVASFRDLDVPAGSLHGVLAWYSLIHVRPNEMPAVLSKIAGALAPGGRLLIGFFQGGSAEPFEHAITTAHYWPVEQMRQMLSETGFNVLNVEARQDSGKRPHAAIVATMQ</sequence>
<dbReference type="CDD" id="cd02440">
    <property type="entry name" value="AdoMet_MTases"/>
    <property type="match status" value="1"/>
</dbReference>
<dbReference type="GO" id="GO:0008168">
    <property type="term" value="F:methyltransferase activity"/>
    <property type="evidence" value="ECO:0007669"/>
    <property type="project" value="UniProtKB-KW"/>
</dbReference>
<keyword evidence="5" id="KW-1185">Reference proteome</keyword>
<dbReference type="Proteomes" id="UP000181917">
    <property type="component" value="Unassembled WGS sequence"/>
</dbReference>
<organism evidence="4 5">
    <name type="scientific">Crystallibacter crystallopoietes</name>
    <dbReference type="NCBI Taxonomy" id="37928"/>
    <lineage>
        <taxon>Bacteria</taxon>
        <taxon>Bacillati</taxon>
        <taxon>Actinomycetota</taxon>
        <taxon>Actinomycetes</taxon>
        <taxon>Micrococcales</taxon>
        <taxon>Micrococcaceae</taxon>
        <taxon>Crystallibacter</taxon>
    </lineage>
</organism>
<protein>
    <submittedName>
        <fullName evidence="4">Methyltransferase domain-containing protein</fullName>
    </submittedName>
</protein>
<dbReference type="PANTHER" id="PTHR43861">
    <property type="entry name" value="TRANS-ACONITATE 2-METHYLTRANSFERASE-RELATED"/>
    <property type="match status" value="1"/>
</dbReference>
<dbReference type="OrthoDB" id="9805171at2"/>
<proteinExistence type="predicted"/>
<dbReference type="PANTHER" id="PTHR43861:SF1">
    <property type="entry name" value="TRANS-ACONITATE 2-METHYLTRANSFERASE"/>
    <property type="match status" value="1"/>
</dbReference>
<feature type="domain" description="Methyltransferase" evidence="3">
    <location>
        <begin position="46"/>
        <end position="136"/>
    </location>
</feature>